<evidence type="ECO:0000313" key="2">
    <source>
        <dbReference type="EMBL" id="STP08631.1"/>
    </source>
</evidence>
<organism evidence="2 3">
    <name type="scientific">Helicobacter cinaedi</name>
    <dbReference type="NCBI Taxonomy" id="213"/>
    <lineage>
        <taxon>Bacteria</taxon>
        <taxon>Pseudomonadati</taxon>
        <taxon>Campylobacterota</taxon>
        <taxon>Epsilonproteobacteria</taxon>
        <taxon>Campylobacterales</taxon>
        <taxon>Helicobacteraceae</taxon>
        <taxon>Helicobacter</taxon>
    </lineage>
</organism>
<dbReference type="Proteomes" id="UP000255335">
    <property type="component" value="Unassembled WGS sequence"/>
</dbReference>
<dbReference type="EC" id="3.4.-.-" evidence="2"/>
<dbReference type="CDD" id="cd02423">
    <property type="entry name" value="Peptidase_C39G"/>
    <property type="match status" value="1"/>
</dbReference>
<dbReference type="AlphaFoldDB" id="A0A377JLG1"/>
<dbReference type="GO" id="GO:0016020">
    <property type="term" value="C:membrane"/>
    <property type="evidence" value="ECO:0007669"/>
    <property type="project" value="InterPro"/>
</dbReference>
<evidence type="ECO:0000259" key="1">
    <source>
        <dbReference type="PROSITE" id="PS50990"/>
    </source>
</evidence>
<dbReference type="GO" id="GO:0005524">
    <property type="term" value="F:ATP binding"/>
    <property type="evidence" value="ECO:0007669"/>
    <property type="project" value="InterPro"/>
</dbReference>
<proteinExistence type="predicted"/>
<feature type="domain" description="Peptidase C39" evidence="1">
    <location>
        <begin position="47"/>
        <end position="189"/>
    </location>
</feature>
<dbReference type="Pfam" id="PF03412">
    <property type="entry name" value="Peptidase_C39"/>
    <property type="match status" value="1"/>
</dbReference>
<dbReference type="PROSITE" id="PS50990">
    <property type="entry name" value="PEPTIDASE_C39"/>
    <property type="match status" value="1"/>
</dbReference>
<dbReference type="Gene3D" id="3.90.70.10">
    <property type="entry name" value="Cysteine proteinases"/>
    <property type="match status" value="1"/>
</dbReference>
<gene>
    <name evidence="2" type="ORF">NCTC12221_00043</name>
</gene>
<sequence>MYYFRILLFLWLFVSGAKAHSLYSEPFYITKPLRSWIELRDENLTRQKYDYSCGAASLSSVMSYFYDVKVSEREILDFLLSHKGISTDKKREIEVDNELREKAHLSFSDLALFAQSKGFRTQGLALDFETLTKLQIPVIIYVNVRDMEHFSVYKGADSHYVYLADPSLGNIKVSKGKFLEMFYQRDDLTYPGKILAILSDTHKGNDTFFTHKTNTMIYKAIQDKALD</sequence>
<dbReference type="GO" id="GO:0006508">
    <property type="term" value="P:proteolysis"/>
    <property type="evidence" value="ECO:0007669"/>
    <property type="project" value="InterPro"/>
</dbReference>
<dbReference type="RefSeq" id="WP_115025492.1">
    <property type="nucleotide sequence ID" value="NZ_UGHZ01000001.1"/>
</dbReference>
<dbReference type="EMBL" id="UGHZ01000001">
    <property type="protein sequence ID" value="STP08631.1"/>
    <property type="molecule type" value="Genomic_DNA"/>
</dbReference>
<protein>
    <submittedName>
        <fullName evidence="2">Putative bacteriocin processing peptidase C39</fullName>
        <ecNumber evidence="2">3.4.-.-</ecNumber>
    </submittedName>
</protein>
<name>A0A377JLG1_9HELI</name>
<accession>A0A377JLG1</accession>
<evidence type="ECO:0000313" key="3">
    <source>
        <dbReference type="Proteomes" id="UP000255335"/>
    </source>
</evidence>
<reference evidence="2 3" key="1">
    <citation type="submission" date="2018-06" db="EMBL/GenBank/DDBJ databases">
        <authorList>
            <consortium name="Pathogen Informatics"/>
            <person name="Doyle S."/>
        </authorList>
    </citation>
    <scope>NUCLEOTIDE SEQUENCE [LARGE SCALE GENOMIC DNA]</scope>
    <source>
        <strain evidence="2 3">NCTC12221</strain>
    </source>
</reference>
<dbReference type="GO" id="GO:0008233">
    <property type="term" value="F:peptidase activity"/>
    <property type="evidence" value="ECO:0007669"/>
    <property type="project" value="InterPro"/>
</dbReference>
<dbReference type="InterPro" id="IPR005074">
    <property type="entry name" value="Peptidase_C39"/>
</dbReference>
<keyword evidence="2" id="KW-0378">Hydrolase</keyword>